<evidence type="ECO:0000256" key="5">
    <source>
        <dbReference type="ARBA" id="ARBA00023136"/>
    </source>
</evidence>
<evidence type="ECO:0000313" key="8">
    <source>
        <dbReference type="Proteomes" id="UP000546213"/>
    </source>
</evidence>
<keyword evidence="8" id="KW-1185">Reference proteome</keyword>
<sequence length="497" mass="54166">MDSQISSDTTKKHVMVELGQKHDAGEGTVHDLGYSQHYRRVFKTIGNVALVFAMASPLSGYMITTYYQISYGGYWGLTWGWILPVVLFFPQALAIAELSSSMPINGAFYWWTAALAPRHLSRPFSYMLGWFTMLTYMTSLASFAYATGSGYAVLASFLTADWHPSNAQIMGIAVGFIMLWVSMQFLGMERLNLAFMFLGLPVAHAKQSKPFAAGSDVFASYDNFSEWPVGVAVPFTWFCAAWTVTGWPSPAFIAEETVNPAKNTPRSIIIAYCSTAGLGVAAAVDPTGFPVYTVLLENWGTKLGTAFLMTSLGTVALGGSSFLFTSSSALAAFARDGGLPASHIFEQIDDRTNLPLAACGLLSCGSFLILLFSLSSQAGNIIYSLAVIAIFGMYAVPMVLRITAGSRFMPGPFNLGKWSLPTHSFAVLTIIYMIIMEAFPSTPNWTPSTFNYNWVVALGVYGLCAVMWLVSGRKTYKGPDLAALDARIEMYRLQDTL</sequence>
<dbReference type="GO" id="GO:0022857">
    <property type="term" value="F:transmembrane transporter activity"/>
    <property type="evidence" value="ECO:0007669"/>
    <property type="project" value="InterPro"/>
</dbReference>
<keyword evidence="3 6" id="KW-0812">Transmembrane</keyword>
<feature type="transmembrane region" description="Helical" evidence="6">
    <location>
        <begin position="420"/>
        <end position="439"/>
    </location>
</feature>
<protein>
    <submittedName>
        <fullName evidence="7">Amino-acid permease</fullName>
    </submittedName>
</protein>
<dbReference type="OrthoDB" id="4476201at2759"/>
<comment type="caution">
    <text evidence="7">The sequence shown here is derived from an EMBL/GenBank/DDBJ whole genome shotgun (WGS) entry which is preliminary data.</text>
</comment>
<comment type="subcellular location">
    <subcellularLocation>
        <location evidence="1">Membrane</location>
        <topology evidence="1">Multi-pass membrane protein</topology>
    </subcellularLocation>
</comment>
<evidence type="ECO:0000256" key="3">
    <source>
        <dbReference type="ARBA" id="ARBA00022692"/>
    </source>
</evidence>
<feature type="transmembrane region" description="Helical" evidence="6">
    <location>
        <begin position="269"/>
        <end position="292"/>
    </location>
</feature>
<evidence type="ECO:0000256" key="6">
    <source>
        <dbReference type="SAM" id="Phobius"/>
    </source>
</evidence>
<dbReference type="PANTHER" id="PTHR45649">
    <property type="entry name" value="AMINO-ACID PERMEASE BAT1"/>
    <property type="match status" value="1"/>
</dbReference>
<gene>
    <name evidence="7" type="ORF">FPCIR_3192</name>
</gene>
<dbReference type="EMBL" id="JAAOAS010000064">
    <property type="protein sequence ID" value="KAF5598369.1"/>
    <property type="molecule type" value="Genomic_DNA"/>
</dbReference>
<dbReference type="InterPro" id="IPR002293">
    <property type="entry name" value="AA/rel_permease1"/>
</dbReference>
<proteinExistence type="predicted"/>
<dbReference type="AlphaFoldDB" id="A0A8H5UV02"/>
<dbReference type="Gene3D" id="1.20.1740.10">
    <property type="entry name" value="Amino acid/polyamine transporter I"/>
    <property type="match status" value="1"/>
</dbReference>
<evidence type="ECO:0000256" key="4">
    <source>
        <dbReference type="ARBA" id="ARBA00022989"/>
    </source>
</evidence>
<feature type="transmembrane region" description="Helical" evidence="6">
    <location>
        <begin position="312"/>
        <end position="333"/>
    </location>
</feature>
<keyword evidence="2" id="KW-0813">Transport</keyword>
<dbReference type="Proteomes" id="UP000546213">
    <property type="component" value="Unassembled WGS sequence"/>
</dbReference>
<feature type="transmembrane region" description="Helical" evidence="6">
    <location>
        <begin position="381"/>
        <end position="400"/>
    </location>
</feature>
<name>A0A8H5UV02_9HYPO</name>
<keyword evidence="4 6" id="KW-1133">Transmembrane helix</keyword>
<reference evidence="7 8" key="1">
    <citation type="submission" date="2020-05" db="EMBL/GenBank/DDBJ databases">
        <title>Identification and distribution of gene clusters putatively required for synthesis of sphingolipid metabolism inhibitors in phylogenetically diverse species of the filamentous fungus Fusarium.</title>
        <authorList>
            <person name="Kim H.-S."/>
            <person name="Busman M."/>
            <person name="Brown D.W."/>
            <person name="Divon H."/>
            <person name="Uhlig S."/>
            <person name="Proctor R.H."/>
        </authorList>
    </citation>
    <scope>NUCLEOTIDE SEQUENCE [LARGE SCALE GENOMIC DNA]</scope>
    <source>
        <strain evidence="7 8">NRRL 36939</strain>
    </source>
</reference>
<feature type="transmembrane region" description="Helical" evidence="6">
    <location>
        <begin position="167"/>
        <end position="186"/>
    </location>
</feature>
<feature type="transmembrane region" description="Helical" evidence="6">
    <location>
        <begin position="124"/>
        <end position="147"/>
    </location>
</feature>
<evidence type="ECO:0000256" key="2">
    <source>
        <dbReference type="ARBA" id="ARBA00022448"/>
    </source>
</evidence>
<feature type="transmembrane region" description="Helical" evidence="6">
    <location>
        <begin position="451"/>
        <end position="470"/>
    </location>
</feature>
<keyword evidence="5 6" id="KW-0472">Membrane</keyword>
<feature type="transmembrane region" description="Helical" evidence="6">
    <location>
        <begin position="354"/>
        <end position="375"/>
    </location>
</feature>
<feature type="transmembrane region" description="Helical" evidence="6">
    <location>
        <begin position="48"/>
        <end position="69"/>
    </location>
</feature>
<feature type="transmembrane region" description="Helical" evidence="6">
    <location>
        <begin position="81"/>
        <end position="112"/>
    </location>
</feature>
<dbReference type="PIRSF" id="PIRSF006060">
    <property type="entry name" value="AA_transporter"/>
    <property type="match status" value="1"/>
</dbReference>
<dbReference type="GO" id="GO:0016020">
    <property type="term" value="C:membrane"/>
    <property type="evidence" value="ECO:0007669"/>
    <property type="project" value="UniProtKB-SubCell"/>
</dbReference>
<evidence type="ECO:0000256" key="1">
    <source>
        <dbReference type="ARBA" id="ARBA00004141"/>
    </source>
</evidence>
<dbReference type="PANTHER" id="PTHR45649:SF26">
    <property type="entry name" value="OS04G0435100 PROTEIN"/>
    <property type="match status" value="1"/>
</dbReference>
<accession>A0A8H5UV02</accession>
<evidence type="ECO:0000313" key="7">
    <source>
        <dbReference type="EMBL" id="KAF5598369.1"/>
    </source>
</evidence>
<dbReference type="Pfam" id="PF13520">
    <property type="entry name" value="AA_permease_2"/>
    <property type="match status" value="1"/>
</dbReference>
<organism evidence="7 8">
    <name type="scientific">Fusarium pseudocircinatum</name>
    <dbReference type="NCBI Taxonomy" id="56676"/>
    <lineage>
        <taxon>Eukaryota</taxon>
        <taxon>Fungi</taxon>
        <taxon>Dikarya</taxon>
        <taxon>Ascomycota</taxon>
        <taxon>Pezizomycotina</taxon>
        <taxon>Sordariomycetes</taxon>
        <taxon>Hypocreomycetidae</taxon>
        <taxon>Hypocreales</taxon>
        <taxon>Nectriaceae</taxon>
        <taxon>Fusarium</taxon>
        <taxon>Fusarium fujikuroi species complex</taxon>
    </lineage>
</organism>